<dbReference type="GeneID" id="108073890"/>
<evidence type="ECO:0000256" key="1">
    <source>
        <dbReference type="SAM" id="MobiDB-lite"/>
    </source>
</evidence>
<accession>A0A6P4HZE7</accession>
<feature type="region of interest" description="Disordered" evidence="1">
    <location>
        <begin position="63"/>
        <end position="99"/>
    </location>
</feature>
<dbReference type="AlphaFoldDB" id="A0A6P4HZE7"/>
<dbReference type="RefSeq" id="XP_017021165.1">
    <property type="nucleotide sequence ID" value="XM_017165676.2"/>
</dbReference>
<keyword evidence="2" id="KW-1185">Reference proteome</keyword>
<organism evidence="2 3">
    <name type="scientific">Drosophila kikkawai</name>
    <name type="common">Fruit fly</name>
    <dbReference type="NCBI Taxonomy" id="30033"/>
    <lineage>
        <taxon>Eukaryota</taxon>
        <taxon>Metazoa</taxon>
        <taxon>Ecdysozoa</taxon>
        <taxon>Arthropoda</taxon>
        <taxon>Hexapoda</taxon>
        <taxon>Insecta</taxon>
        <taxon>Pterygota</taxon>
        <taxon>Neoptera</taxon>
        <taxon>Endopterygota</taxon>
        <taxon>Diptera</taxon>
        <taxon>Brachycera</taxon>
        <taxon>Muscomorpha</taxon>
        <taxon>Ephydroidea</taxon>
        <taxon>Drosophilidae</taxon>
        <taxon>Drosophila</taxon>
        <taxon>Sophophora</taxon>
    </lineage>
</organism>
<protein>
    <submittedName>
        <fullName evidence="3">Uncharacterized protein isoform X2</fullName>
    </submittedName>
</protein>
<evidence type="ECO:0000313" key="2">
    <source>
        <dbReference type="Proteomes" id="UP001652661"/>
    </source>
</evidence>
<reference evidence="3" key="1">
    <citation type="submission" date="2025-08" db="UniProtKB">
        <authorList>
            <consortium name="RefSeq"/>
        </authorList>
    </citation>
    <scope>IDENTIFICATION</scope>
    <source>
        <strain evidence="3">14028-0561.14</strain>
        <tissue evidence="3">Whole fly</tissue>
    </source>
</reference>
<gene>
    <name evidence="3" type="primary">LOC108073890</name>
</gene>
<name>A0A6P4HZE7_DROKI</name>
<dbReference type="OrthoDB" id="7871403at2759"/>
<proteinExistence type="predicted"/>
<evidence type="ECO:0000313" key="3">
    <source>
        <dbReference type="RefSeq" id="XP_017021165.1"/>
    </source>
</evidence>
<dbReference type="Proteomes" id="UP001652661">
    <property type="component" value="Chromosome 3L"/>
</dbReference>
<feature type="region of interest" description="Disordered" evidence="1">
    <location>
        <begin position="1"/>
        <end position="29"/>
    </location>
</feature>
<sequence>MSQSDNAAREQTAANPMPEACQGCRGQLPRSTPVEVEDMAASPSIEKLIRKATMAQKMLTDVMKQLQKQQESQVSRKDTKPKAIRSSEGVPVPATATAS</sequence>